<name>A0A7X1AYX5_9BACT</name>
<evidence type="ECO:0000313" key="2">
    <source>
        <dbReference type="Proteomes" id="UP000525652"/>
    </source>
</evidence>
<protein>
    <recommendedName>
        <fullName evidence="3">LacI family transcriptional regulator</fullName>
    </recommendedName>
</protein>
<comment type="caution">
    <text evidence="1">The sequence shown here is derived from an EMBL/GenBank/DDBJ whole genome shotgun (WGS) entry which is preliminary data.</text>
</comment>
<dbReference type="RefSeq" id="WP_185693216.1">
    <property type="nucleotide sequence ID" value="NZ_JACHVA010000100.1"/>
</dbReference>
<organism evidence="1 2">
    <name type="scientific">Puniceicoccus vermicola</name>
    <dbReference type="NCBI Taxonomy" id="388746"/>
    <lineage>
        <taxon>Bacteria</taxon>
        <taxon>Pseudomonadati</taxon>
        <taxon>Verrucomicrobiota</taxon>
        <taxon>Opitutia</taxon>
        <taxon>Puniceicoccales</taxon>
        <taxon>Puniceicoccaceae</taxon>
        <taxon>Puniceicoccus</taxon>
    </lineage>
</organism>
<dbReference type="EMBL" id="JACHVA010000100">
    <property type="protein sequence ID" value="MBC2602546.1"/>
    <property type="molecule type" value="Genomic_DNA"/>
</dbReference>
<dbReference type="AlphaFoldDB" id="A0A7X1AYX5"/>
<evidence type="ECO:0000313" key="1">
    <source>
        <dbReference type="EMBL" id="MBC2602546.1"/>
    </source>
</evidence>
<accession>A0A7X1AYX5</accession>
<evidence type="ECO:0008006" key="3">
    <source>
        <dbReference type="Google" id="ProtNLM"/>
    </source>
</evidence>
<keyword evidence="2" id="KW-1185">Reference proteome</keyword>
<dbReference type="Proteomes" id="UP000525652">
    <property type="component" value="Unassembled WGS sequence"/>
</dbReference>
<reference evidence="1 2" key="1">
    <citation type="submission" date="2020-07" db="EMBL/GenBank/DDBJ databases">
        <authorList>
            <person name="Feng X."/>
        </authorList>
    </citation>
    <scope>NUCLEOTIDE SEQUENCE [LARGE SCALE GENOMIC DNA]</scope>
    <source>
        <strain evidence="1 2">JCM14086</strain>
    </source>
</reference>
<gene>
    <name evidence="1" type="ORF">H5P30_12245</name>
</gene>
<proteinExistence type="predicted"/>
<sequence length="330" mass="37769">MREIAEYFSVPLRTVALVYESLDMEGMLHRIRGSQTMLTGRKHSTRKPINAIIGLPIWLQAMITSPFECNLQIELEERLRARGFVADSIFYRSREDFDPDFTERLLRHNLDLVIWQSPHPLASHVLLSLRERGIRLILLQPTENTLSLPSRTHLLDWQPAYKALAQHWKKLEIQRIVIPLPENLIARRAIRKFKILIADAGLEYVPTEATPEDLSSALMDTQNSPSALAFFDFQTADNLCNGYPDLIEQIAAQHRLAFCRGPVRVPRLNTLRTAIDLVQLNPVELAEKIVDDLCDPNRTHEGIRDTVTASFHTMQSMPGLNDFDRLSLYG</sequence>